<evidence type="ECO:0000313" key="2">
    <source>
        <dbReference type="EMBL" id="BAX79998.1"/>
    </source>
</evidence>
<organism evidence="2 3">
    <name type="scientific">Labilibaculum antarcticum</name>
    <dbReference type="NCBI Taxonomy" id="1717717"/>
    <lineage>
        <taxon>Bacteria</taxon>
        <taxon>Pseudomonadati</taxon>
        <taxon>Bacteroidota</taxon>
        <taxon>Bacteroidia</taxon>
        <taxon>Marinilabiliales</taxon>
        <taxon>Marinifilaceae</taxon>
        <taxon>Labilibaculum</taxon>
    </lineage>
</organism>
<sequence length="65" mass="7719">MGILAILNYLVLYRGGYYKEVFEDFDRAGDSYQHWNKYVSIYIISSIFLFLVVLLIADYRFDGHL</sequence>
<keyword evidence="1" id="KW-0812">Transmembrane</keyword>
<dbReference type="AlphaFoldDB" id="A0A1Y1CHY3"/>
<proteinExistence type="predicted"/>
<reference evidence="3" key="2">
    <citation type="journal article" date="2020" name="Antonie Van Leeuwenhoek">
        <title>Labilibaculum antarcticum sp. nov., a novel facultative anaerobic, psychrotorelant bacterium isolated from marine sediment of Antarctica.</title>
        <authorList>
            <person name="Watanabe M."/>
            <person name="Kojima H."/>
            <person name="Fukui M."/>
        </authorList>
    </citation>
    <scope>NUCLEOTIDE SEQUENCE [LARGE SCALE GENOMIC DNA]</scope>
    <source>
        <strain evidence="3">SPP2</strain>
    </source>
</reference>
<accession>A0A1Y1CHY3</accession>
<gene>
    <name evidence="2" type="ORF">ALGA_1623</name>
</gene>
<protein>
    <submittedName>
        <fullName evidence="2">Uncharacterized protein</fullName>
    </submittedName>
</protein>
<dbReference type="KEGG" id="mbas:ALGA_1623"/>
<name>A0A1Y1CHY3_9BACT</name>
<keyword evidence="1" id="KW-1133">Transmembrane helix</keyword>
<evidence type="ECO:0000256" key="1">
    <source>
        <dbReference type="SAM" id="Phobius"/>
    </source>
</evidence>
<dbReference type="EMBL" id="AP018042">
    <property type="protein sequence ID" value="BAX79998.1"/>
    <property type="molecule type" value="Genomic_DNA"/>
</dbReference>
<feature type="transmembrane region" description="Helical" evidence="1">
    <location>
        <begin position="39"/>
        <end position="57"/>
    </location>
</feature>
<keyword evidence="1" id="KW-0472">Membrane</keyword>
<keyword evidence="3" id="KW-1185">Reference proteome</keyword>
<dbReference type="Proteomes" id="UP000218267">
    <property type="component" value="Chromosome"/>
</dbReference>
<evidence type="ECO:0000313" key="3">
    <source>
        <dbReference type="Proteomes" id="UP000218267"/>
    </source>
</evidence>
<reference evidence="2 3" key="1">
    <citation type="journal article" date="2018" name="Mar. Genomics">
        <title>Complete genome sequence of Marinifilaceae bacterium strain SPP2, isolated from the Antarctic marine sediment.</title>
        <authorList>
            <person name="Watanabe M."/>
            <person name="Kojima H."/>
            <person name="Fukui M."/>
        </authorList>
    </citation>
    <scope>NUCLEOTIDE SEQUENCE [LARGE SCALE GENOMIC DNA]</scope>
    <source>
        <strain evidence="2 3">SPP2</strain>
    </source>
</reference>